<gene>
    <name evidence="4" type="ORF">QJS04_geneDACA013515</name>
</gene>
<feature type="compositionally biased region" description="Basic and acidic residues" evidence="3">
    <location>
        <begin position="230"/>
        <end position="242"/>
    </location>
</feature>
<comment type="caution">
    <text evidence="4">The sequence shown here is derived from an EMBL/GenBank/DDBJ whole genome shotgun (WGS) entry which is preliminary data.</text>
</comment>
<protein>
    <submittedName>
        <fullName evidence="4">Uncharacterized protein</fullName>
    </submittedName>
</protein>
<proteinExistence type="inferred from homology"/>
<dbReference type="PANTHER" id="PTHR34045:SF3">
    <property type="entry name" value="PROTEIN LAZY 4"/>
    <property type="match status" value="1"/>
</dbReference>
<name>A0AAV9AHT9_ACOGR</name>
<dbReference type="GO" id="GO:0040008">
    <property type="term" value="P:regulation of growth"/>
    <property type="evidence" value="ECO:0007669"/>
    <property type="project" value="InterPro"/>
</dbReference>
<comment type="similarity">
    <text evidence="2">Belongs to the LAZY family.</text>
</comment>
<feature type="region of interest" description="Disordered" evidence="3">
    <location>
        <begin position="128"/>
        <end position="157"/>
    </location>
</feature>
<sequence>MRILNWVQSKLGGGHEKKRVDDAGFTHHVLQETRKEEFSDWPQGLLAIGTFGNTKIEEPNAAAATAEPEMADFTLEEVTQLQKELTKVLARKPVMSDDDESQGEKIRPSNLLPLDKFLNCPSSLEVDRIDRARPDSSSSQNVDGDPPRNGAGVALSKGRDVVSDERSLIRRRTVSFLLKKVFACRSGFETVPASLRDPTPPESRMERLMRALLHKKIYPQSSSLRSGGKKYLEGKATEDKTPRSSSDGSKWVRTDSEYIVLEI</sequence>
<evidence type="ECO:0000313" key="4">
    <source>
        <dbReference type="EMBL" id="KAK1263894.1"/>
    </source>
</evidence>
<feature type="region of interest" description="Disordered" evidence="3">
    <location>
        <begin position="221"/>
        <end position="250"/>
    </location>
</feature>
<dbReference type="InterPro" id="IPR044683">
    <property type="entry name" value="LAZY"/>
</dbReference>
<reference evidence="4" key="2">
    <citation type="submission" date="2023-06" db="EMBL/GenBank/DDBJ databases">
        <authorList>
            <person name="Ma L."/>
            <person name="Liu K.-W."/>
            <person name="Li Z."/>
            <person name="Hsiao Y.-Y."/>
            <person name="Qi Y."/>
            <person name="Fu T."/>
            <person name="Tang G."/>
            <person name="Zhang D."/>
            <person name="Sun W.-H."/>
            <person name="Liu D.-K."/>
            <person name="Li Y."/>
            <person name="Chen G.-Z."/>
            <person name="Liu X.-D."/>
            <person name="Liao X.-Y."/>
            <person name="Jiang Y.-T."/>
            <person name="Yu X."/>
            <person name="Hao Y."/>
            <person name="Huang J."/>
            <person name="Zhao X.-W."/>
            <person name="Ke S."/>
            <person name="Chen Y.-Y."/>
            <person name="Wu W.-L."/>
            <person name="Hsu J.-L."/>
            <person name="Lin Y.-F."/>
            <person name="Huang M.-D."/>
            <person name="Li C.-Y."/>
            <person name="Huang L."/>
            <person name="Wang Z.-W."/>
            <person name="Zhao X."/>
            <person name="Zhong W.-Y."/>
            <person name="Peng D.-H."/>
            <person name="Ahmad S."/>
            <person name="Lan S."/>
            <person name="Zhang J.-S."/>
            <person name="Tsai W.-C."/>
            <person name="Van De Peer Y."/>
            <person name="Liu Z.-J."/>
        </authorList>
    </citation>
    <scope>NUCLEOTIDE SEQUENCE</scope>
    <source>
        <strain evidence="4">SCP</strain>
        <tissue evidence="4">Leaves</tissue>
    </source>
</reference>
<dbReference type="GO" id="GO:0009630">
    <property type="term" value="P:gravitropism"/>
    <property type="evidence" value="ECO:0007669"/>
    <property type="project" value="InterPro"/>
</dbReference>
<dbReference type="PANTHER" id="PTHR34045">
    <property type="entry name" value="OS03G0406300 PROTEIN"/>
    <property type="match status" value="1"/>
</dbReference>
<keyword evidence="1" id="KW-0341">Growth regulation</keyword>
<accession>A0AAV9AHT9</accession>
<evidence type="ECO:0000256" key="1">
    <source>
        <dbReference type="ARBA" id="ARBA00022604"/>
    </source>
</evidence>
<dbReference type="EMBL" id="JAUJYN010000009">
    <property type="protein sequence ID" value="KAK1263894.1"/>
    <property type="molecule type" value="Genomic_DNA"/>
</dbReference>
<organism evidence="4 5">
    <name type="scientific">Acorus gramineus</name>
    <name type="common">Dwarf sweet flag</name>
    <dbReference type="NCBI Taxonomy" id="55184"/>
    <lineage>
        <taxon>Eukaryota</taxon>
        <taxon>Viridiplantae</taxon>
        <taxon>Streptophyta</taxon>
        <taxon>Embryophyta</taxon>
        <taxon>Tracheophyta</taxon>
        <taxon>Spermatophyta</taxon>
        <taxon>Magnoliopsida</taxon>
        <taxon>Liliopsida</taxon>
        <taxon>Acoraceae</taxon>
        <taxon>Acorus</taxon>
    </lineage>
</organism>
<keyword evidence="5" id="KW-1185">Reference proteome</keyword>
<reference evidence="4" key="1">
    <citation type="journal article" date="2023" name="Nat. Commun.">
        <title>Diploid and tetraploid genomes of Acorus and the evolution of monocots.</title>
        <authorList>
            <person name="Ma L."/>
            <person name="Liu K.W."/>
            <person name="Li Z."/>
            <person name="Hsiao Y.Y."/>
            <person name="Qi Y."/>
            <person name="Fu T."/>
            <person name="Tang G.D."/>
            <person name="Zhang D."/>
            <person name="Sun W.H."/>
            <person name="Liu D.K."/>
            <person name="Li Y."/>
            <person name="Chen G.Z."/>
            <person name="Liu X.D."/>
            <person name="Liao X.Y."/>
            <person name="Jiang Y.T."/>
            <person name="Yu X."/>
            <person name="Hao Y."/>
            <person name="Huang J."/>
            <person name="Zhao X.W."/>
            <person name="Ke S."/>
            <person name="Chen Y.Y."/>
            <person name="Wu W.L."/>
            <person name="Hsu J.L."/>
            <person name="Lin Y.F."/>
            <person name="Huang M.D."/>
            <person name="Li C.Y."/>
            <person name="Huang L."/>
            <person name="Wang Z.W."/>
            <person name="Zhao X."/>
            <person name="Zhong W.Y."/>
            <person name="Peng D.H."/>
            <person name="Ahmad S."/>
            <person name="Lan S."/>
            <person name="Zhang J.S."/>
            <person name="Tsai W.C."/>
            <person name="Van de Peer Y."/>
            <person name="Liu Z.J."/>
        </authorList>
    </citation>
    <scope>NUCLEOTIDE SEQUENCE</scope>
    <source>
        <strain evidence="4">SCP</strain>
    </source>
</reference>
<dbReference type="Proteomes" id="UP001179952">
    <property type="component" value="Unassembled WGS sequence"/>
</dbReference>
<evidence type="ECO:0000256" key="2">
    <source>
        <dbReference type="ARBA" id="ARBA00024198"/>
    </source>
</evidence>
<evidence type="ECO:0000313" key="5">
    <source>
        <dbReference type="Proteomes" id="UP001179952"/>
    </source>
</evidence>
<dbReference type="AlphaFoldDB" id="A0AAV9AHT9"/>
<evidence type="ECO:0000256" key="3">
    <source>
        <dbReference type="SAM" id="MobiDB-lite"/>
    </source>
</evidence>